<evidence type="ECO:0000313" key="1">
    <source>
        <dbReference type="EMBL" id="URI14982.1"/>
    </source>
</evidence>
<gene>
    <name evidence="1" type="ORF">M8231_14440</name>
</gene>
<name>A0ABY4SJ19_9CAUL</name>
<sequence length="257" mass="28588">MSDRPTDPVTPDGRYMVVRGRLWRRTDPRLSPETRERRVRDLMAARRSVRAALAARDPDGLAQARRAVDQAKVALGERGPVWWDDGAPDLNRRMARNSPYADWFAALEETAWNEGLQRFVAAQDPVFDRAMAELAVGRKTSHWMWFVFPQARSLGRSSTARLYGVSSLAEARAYLAHPILGPRLSQAARAASTAPAASLRQVFGSPDDLKFRSSMTLFHAVAPDEAVFGEALARWNLGPDPLTTDRVRAARAGPDRL</sequence>
<dbReference type="Proteomes" id="UP001055429">
    <property type="component" value="Chromosome"/>
</dbReference>
<keyword evidence="2" id="KW-1185">Reference proteome</keyword>
<dbReference type="EMBL" id="CP097649">
    <property type="protein sequence ID" value="URI14982.1"/>
    <property type="molecule type" value="Genomic_DNA"/>
</dbReference>
<evidence type="ECO:0000313" key="2">
    <source>
        <dbReference type="Proteomes" id="UP001055429"/>
    </source>
</evidence>
<dbReference type="Pfam" id="PF08837">
    <property type="entry name" value="DUF1810"/>
    <property type="match status" value="1"/>
</dbReference>
<dbReference type="InterPro" id="IPR014937">
    <property type="entry name" value="DUF1810"/>
</dbReference>
<organism evidence="1 2">
    <name type="scientific">Brevundimonas albigilva</name>
    <dbReference type="NCBI Taxonomy" id="1312364"/>
    <lineage>
        <taxon>Bacteria</taxon>
        <taxon>Pseudomonadati</taxon>
        <taxon>Pseudomonadota</taxon>
        <taxon>Alphaproteobacteria</taxon>
        <taxon>Caulobacterales</taxon>
        <taxon>Caulobacteraceae</taxon>
        <taxon>Brevundimonas</taxon>
    </lineage>
</organism>
<proteinExistence type="predicted"/>
<reference evidence="1" key="1">
    <citation type="submission" date="2022-05" db="EMBL/GenBank/DDBJ databases">
        <title>Brevundimonas albigilva TT17 genome sequence.</title>
        <authorList>
            <person name="Lee K."/>
            <person name="Son H."/>
        </authorList>
    </citation>
    <scope>NUCLEOTIDE SEQUENCE</scope>
    <source>
        <strain evidence="1">TT17</strain>
    </source>
</reference>
<dbReference type="SUPFAM" id="SSF140736">
    <property type="entry name" value="Rv1873-like"/>
    <property type="match status" value="1"/>
</dbReference>
<accession>A0ABY4SJ19</accession>
<dbReference type="Gene3D" id="1.25.40.380">
    <property type="entry name" value="Protein of unknown function DUF1810"/>
    <property type="match status" value="1"/>
</dbReference>
<protein>
    <submittedName>
        <fullName evidence="1">DUF1810 domain-containing protein</fullName>
    </submittedName>
</protein>
<dbReference type="InterPro" id="IPR036287">
    <property type="entry name" value="Rv1873-like_sf"/>
</dbReference>
<dbReference type="RefSeq" id="WP_249749392.1">
    <property type="nucleotide sequence ID" value="NZ_CP097298.1"/>
</dbReference>